<reference evidence="2 3" key="1">
    <citation type="submission" date="2023-02" db="EMBL/GenBank/DDBJ databases">
        <title>Oceanobacillus kimchii IFOP_LL358 isolated form Alexandrium catenella lab strain.</title>
        <authorList>
            <person name="Gajardo G."/>
            <person name="Ueki S."/>
            <person name="Maruyama F."/>
        </authorList>
    </citation>
    <scope>NUCLEOTIDE SEQUENCE [LARGE SCALE GENOMIC DNA]</scope>
    <source>
        <strain evidence="2 3">IFOP_LL358</strain>
    </source>
</reference>
<keyword evidence="3" id="KW-1185">Reference proteome</keyword>
<keyword evidence="1" id="KW-0472">Membrane</keyword>
<dbReference type="Gene3D" id="1.20.1260.100">
    <property type="entry name" value="TspO/MBR protein"/>
    <property type="match status" value="1"/>
</dbReference>
<sequence length="246" mass="28422">MEKRTIQLISMYIAFFAMIAVNALANILPLNGYNTGEVSSMYTVYFTPASYTFSIWTVIYIGLLYWLIRISFHKQPVTATLMWIFISTCVFNALWIVFWHYLFDGIALIILGLHLVSVLILYAYQRQQRASYSMIIPISIYSGWLIIAFTTNIIYFSVATLEVTDSTQLLLAYLALTVIILISMAILFSVRDWIILLVFLWSMGGIAVKNFSDQWTLSFVTIILMIFLIIISFLYLKQWKKIKNAD</sequence>
<feature type="transmembrane region" description="Helical" evidence="1">
    <location>
        <begin position="193"/>
        <end position="211"/>
    </location>
</feature>
<feature type="transmembrane region" description="Helical" evidence="1">
    <location>
        <begin position="12"/>
        <end position="29"/>
    </location>
</feature>
<evidence type="ECO:0000313" key="3">
    <source>
        <dbReference type="Proteomes" id="UP001275436"/>
    </source>
</evidence>
<organism evidence="2 3">
    <name type="scientific">Oceanobacillus kimchii</name>
    <dbReference type="NCBI Taxonomy" id="746691"/>
    <lineage>
        <taxon>Bacteria</taxon>
        <taxon>Bacillati</taxon>
        <taxon>Bacillota</taxon>
        <taxon>Bacilli</taxon>
        <taxon>Bacillales</taxon>
        <taxon>Bacillaceae</taxon>
        <taxon>Oceanobacillus</taxon>
    </lineage>
</organism>
<dbReference type="Proteomes" id="UP001275436">
    <property type="component" value="Unassembled WGS sequence"/>
</dbReference>
<dbReference type="InterPro" id="IPR038330">
    <property type="entry name" value="TspO/MBR-related_sf"/>
</dbReference>
<feature type="transmembrane region" description="Helical" evidence="1">
    <location>
        <begin position="136"/>
        <end position="158"/>
    </location>
</feature>
<dbReference type="EMBL" id="BSKO01000001">
    <property type="protein sequence ID" value="GLO64671.1"/>
    <property type="molecule type" value="Genomic_DNA"/>
</dbReference>
<dbReference type="PANTHER" id="PTHR33802">
    <property type="entry name" value="SI:CH211-161H7.5-RELATED"/>
    <property type="match status" value="1"/>
</dbReference>
<evidence type="ECO:0000313" key="2">
    <source>
        <dbReference type="EMBL" id="GLO64671.1"/>
    </source>
</evidence>
<protein>
    <submittedName>
        <fullName evidence="2">Tryptophan-rich sensory protein</fullName>
    </submittedName>
</protein>
<feature type="transmembrane region" description="Helical" evidence="1">
    <location>
        <begin position="49"/>
        <end position="68"/>
    </location>
</feature>
<name>A0ABQ5TDC0_9BACI</name>
<dbReference type="PANTHER" id="PTHR33802:SF1">
    <property type="entry name" value="XK-RELATED PROTEIN"/>
    <property type="match status" value="1"/>
</dbReference>
<evidence type="ECO:0000256" key="1">
    <source>
        <dbReference type="SAM" id="Phobius"/>
    </source>
</evidence>
<feature type="transmembrane region" description="Helical" evidence="1">
    <location>
        <begin position="170"/>
        <end position="188"/>
    </location>
</feature>
<feature type="transmembrane region" description="Helical" evidence="1">
    <location>
        <begin position="80"/>
        <end position="99"/>
    </location>
</feature>
<accession>A0ABQ5TDC0</accession>
<proteinExistence type="predicted"/>
<keyword evidence="1" id="KW-1133">Transmembrane helix</keyword>
<feature type="transmembrane region" description="Helical" evidence="1">
    <location>
        <begin position="105"/>
        <end position="124"/>
    </location>
</feature>
<comment type="caution">
    <text evidence="2">The sequence shown here is derived from an EMBL/GenBank/DDBJ whole genome shotgun (WGS) entry which is preliminary data.</text>
</comment>
<feature type="transmembrane region" description="Helical" evidence="1">
    <location>
        <begin position="217"/>
        <end position="236"/>
    </location>
</feature>
<dbReference type="RefSeq" id="WP_017795469.1">
    <property type="nucleotide sequence ID" value="NZ_BSKO01000001.1"/>
</dbReference>
<keyword evidence="1" id="KW-0812">Transmembrane</keyword>
<gene>
    <name evidence="2" type="ORF">MACH08_04550</name>
</gene>